<keyword evidence="1" id="KW-0812">Transmembrane</keyword>
<evidence type="ECO:0000313" key="3">
    <source>
        <dbReference type="Proteomes" id="UP000199820"/>
    </source>
</evidence>
<name>A0A1I0H437_9FIRM</name>
<dbReference type="Pfam" id="PF05437">
    <property type="entry name" value="AzlD"/>
    <property type="match status" value="1"/>
</dbReference>
<dbReference type="InterPro" id="IPR008407">
    <property type="entry name" value="Brnchd-chn_aa_trnsp_AzlD"/>
</dbReference>
<evidence type="ECO:0000313" key="2">
    <source>
        <dbReference type="EMBL" id="SET78351.1"/>
    </source>
</evidence>
<keyword evidence="1" id="KW-1133">Transmembrane helix</keyword>
<keyword evidence="3" id="KW-1185">Reference proteome</keyword>
<protein>
    <submittedName>
        <fullName evidence="2">Branched-chain amino acid transport protein</fullName>
    </submittedName>
</protein>
<dbReference type="OrthoDB" id="9811308at2"/>
<reference evidence="2 3" key="1">
    <citation type="submission" date="2016-10" db="EMBL/GenBank/DDBJ databases">
        <authorList>
            <person name="de Groot N.N."/>
        </authorList>
    </citation>
    <scope>NUCLEOTIDE SEQUENCE [LARGE SCALE GENOMIC DNA]</scope>
    <source>
        <strain evidence="2 3">KH1P1</strain>
    </source>
</reference>
<proteinExistence type="predicted"/>
<accession>A0A1I0H437</accession>
<evidence type="ECO:0000256" key="1">
    <source>
        <dbReference type="SAM" id="Phobius"/>
    </source>
</evidence>
<feature type="transmembrane region" description="Helical" evidence="1">
    <location>
        <begin position="6"/>
        <end position="25"/>
    </location>
</feature>
<dbReference type="Proteomes" id="UP000199820">
    <property type="component" value="Unassembled WGS sequence"/>
</dbReference>
<keyword evidence="1" id="KW-0472">Membrane</keyword>
<dbReference type="STRING" id="1526.SAMN02910262_02335"/>
<dbReference type="AlphaFoldDB" id="A0A1I0H437"/>
<dbReference type="eggNOG" id="COG4392">
    <property type="taxonomic scope" value="Bacteria"/>
</dbReference>
<dbReference type="EMBL" id="FOIL01000043">
    <property type="protein sequence ID" value="SET78351.1"/>
    <property type="molecule type" value="Genomic_DNA"/>
</dbReference>
<gene>
    <name evidence="2" type="ORF">SAMN04487771_104314</name>
</gene>
<sequence length="109" mass="11812">MQYDLTRVLICVAIMAFVSYLPRVLPVTVFRKQIKSRFIRSFLDYTPFAVLGALTFPDVFFSTGSISSALVGTAVACFLGYRGKSLVVVALAAIAAVYIAEMISGMMVG</sequence>
<feature type="transmembrane region" description="Helical" evidence="1">
    <location>
        <begin position="60"/>
        <end position="79"/>
    </location>
</feature>
<organism evidence="2 3">
    <name type="scientific">[Clostridium] aminophilum</name>
    <dbReference type="NCBI Taxonomy" id="1526"/>
    <lineage>
        <taxon>Bacteria</taxon>
        <taxon>Bacillati</taxon>
        <taxon>Bacillota</taxon>
        <taxon>Clostridia</taxon>
        <taxon>Lachnospirales</taxon>
        <taxon>Lachnospiraceae</taxon>
    </lineage>
</organism>
<dbReference type="RefSeq" id="WP_074650090.1">
    <property type="nucleotide sequence ID" value="NZ_FOIL01000043.1"/>
</dbReference>
<feature type="transmembrane region" description="Helical" evidence="1">
    <location>
        <begin position="86"/>
        <end position="108"/>
    </location>
</feature>